<evidence type="ECO:0008006" key="3">
    <source>
        <dbReference type="Google" id="ProtNLM"/>
    </source>
</evidence>
<evidence type="ECO:0000313" key="1">
    <source>
        <dbReference type="EMBL" id="KYD21354.1"/>
    </source>
</evidence>
<protein>
    <recommendedName>
        <fullName evidence="3">EAL domain-containing protein</fullName>
    </recommendedName>
</protein>
<dbReference type="Gene3D" id="3.20.20.450">
    <property type="entry name" value="EAL domain"/>
    <property type="match status" value="1"/>
</dbReference>
<dbReference type="AlphaFoldDB" id="A0A150M9X4"/>
<dbReference type="SUPFAM" id="SSF141868">
    <property type="entry name" value="EAL domain-like"/>
    <property type="match status" value="1"/>
</dbReference>
<dbReference type="InterPro" id="IPR035919">
    <property type="entry name" value="EAL_sf"/>
</dbReference>
<evidence type="ECO:0000313" key="2">
    <source>
        <dbReference type="Proteomes" id="UP000075424"/>
    </source>
</evidence>
<sequence>MVDGDEVNTMDALDVVANLPQVIPHYQPIFSADEHGVVGYEVLGRFQTETGPVSLGPFFHDETIPEEFRIEVDDVITKKALDYFLALADQTPLIFLTATPIC</sequence>
<comment type="caution">
    <text evidence="1">The sequence shown here is derived from an EMBL/GenBank/DDBJ whole genome shotgun (WGS) entry which is preliminary data.</text>
</comment>
<gene>
    <name evidence="1" type="ORF">B4109_0900</name>
</gene>
<name>A0A150M9X4_GEOSE</name>
<reference evidence="1 2" key="1">
    <citation type="submission" date="2016-01" db="EMBL/GenBank/DDBJ databases">
        <title>Draft Genome Sequences of Seven Thermophilic Sporeformers Isolated from Foods.</title>
        <authorList>
            <person name="Berendsen E.M."/>
            <person name="Wells-Bennik M.H."/>
            <person name="Krawcyk A.O."/>
            <person name="De Jong A."/>
            <person name="Holsappel S."/>
            <person name="Eijlander R.T."/>
            <person name="Kuipers O.P."/>
        </authorList>
    </citation>
    <scope>NUCLEOTIDE SEQUENCE [LARGE SCALE GENOMIC DNA]</scope>
    <source>
        <strain evidence="1 2">B4109</strain>
    </source>
</reference>
<dbReference type="EMBL" id="LQYV01000135">
    <property type="protein sequence ID" value="KYD21354.1"/>
    <property type="molecule type" value="Genomic_DNA"/>
</dbReference>
<organism evidence="1 2">
    <name type="scientific">Geobacillus stearothermophilus</name>
    <name type="common">Bacillus stearothermophilus</name>
    <dbReference type="NCBI Taxonomy" id="1422"/>
    <lineage>
        <taxon>Bacteria</taxon>
        <taxon>Bacillati</taxon>
        <taxon>Bacillota</taxon>
        <taxon>Bacilli</taxon>
        <taxon>Bacillales</taxon>
        <taxon>Anoxybacillaceae</taxon>
        <taxon>Geobacillus</taxon>
    </lineage>
</organism>
<dbReference type="Proteomes" id="UP000075424">
    <property type="component" value="Unassembled WGS sequence"/>
</dbReference>
<dbReference type="PATRIC" id="fig|1422.18.peg.1703"/>
<accession>A0A150M9X4</accession>
<proteinExistence type="predicted"/>